<dbReference type="HAMAP" id="MF_00775">
    <property type="entry name" value="UPF0311"/>
    <property type="match status" value="1"/>
</dbReference>
<evidence type="ECO:0000313" key="2">
    <source>
        <dbReference type="EMBL" id="NYH74655.1"/>
    </source>
</evidence>
<dbReference type="Proteomes" id="UP000578688">
    <property type="component" value="Unassembled WGS sequence"/>
</dbReference>
<dbReference type="Gene3D" id="2.40.160.20">
    <property type="match status" value="1"/>
</dbReference>
<dbReference type="InterPro" id="IPR020915">
    <property type="entry name" value="UPF0311"/>
</dbReference>
<comment type="similarity">
    <text evidence="1">Belongs to the UPF0311 family.</text>
</comment>
<protein>
    <recommendedName>
        <fullName evidence="1">UPF0311 protein FHR27_003265</fullName>
    </recommendedName>
</protein>
<dbReference type="EMBL" id="JACBYV010000001">
    <property type="protein sequence ID" value="NYH74655.1"/>
    <property type="molecule type" value="Genomic_DNA"/>
</dbReference>
<keyword evidence="3" id="KW-1185">Reference proteome</keyword>
<dbReference type="AlphaFoldDB" id="A0A7Y9XNN2"/>
<evidence type="ECO:0000256" key="1">
    <source>
        <dbReference type="HAMAP-Rule" id="MF_00775"/>
    </source>
</evidence>
<comment type="caution">
    <text evidence="2">The sequence shown here is derived from an EMBL/GenBank/DDBJ whole genome shotgun (WGS) entry which is preliminary data.</text>
</comment>
<reference evidence="2 3" key="1">
    <citation type="submission" date="2020-07" db="EMBL/GenBank/DDBJ databases">
        <title>Genomic analyses of the natural microbiome of Caenorhabditis elegans.</title>
        <authorList>
            <person name="Samuel B."/>
        </authorList>
    </citation>
    <scope>NUCLEOTIDE SEQUENCE [LARGE SCALE GENOMIC DNA]</scope>
    <source>
        <strain evidence="2 3">BIGb0408</strain>
    </source>
</reference>
<dbReference type="PANTHER" id="PTHR37315:SF1">
    <property type="entry name" value="UPF0311 PROTEIN BLR7842"/>
    <property type="match status" value="1"/>
</dbReference>
<dbReference type="Pfam" id="PF11578">
    <property type="entry name" value="DUF3237"/>
    <property type="match status" value="1"/>
</dbReference>
<proteinExistence type="inferred from homology"/>
<name>A0A7Y9XNN2_9GAMM</name>
<dbReference type="PANTHER" id="PTHR37315">
    <property type="entry name" value="UPF0311 PROTEIN BLR7842"/>
    <property type="match status" value="1"/>
</dbReference>
<evidence type="ECO:0000313" key="3">
    <source>
        <dbReference type="Proteomes" id="UP000578688"/>
    </source>
</evidence>
<accession>A0A7Y9XNN2</accession>
<organism evidence="2 3">
    <name type="scientific">Phytopseudomonas flavescens</name>
    <dbReference type="NCBI Taxonomy" id="29435"/>
    <lineage>
        <taxon>Bacteria</taxon>
        <taxon>Pseudomonadati</taxon>
        <taxon>Pseudomonadota</taxon>
        <taxon>Gammaproteobacteria</taxon>
        <taxon>Pseudomonadales</taxon>
        <taxon>Pseudomonadaceae</taxon>
        <taxon>Phytopseudomonas</taxon>
    </lineage>
</organism>
<gene>
    <name evidence="2" type="ORF">FHR27_003265</name>
</gene>
<dbReference type="RefSeq" id="WP_179539084.1">
    <property type="nucleotide sequence ID" value="NZ_JACBYV010000001.1"/>
</dbReference>
<sequence>MTTTAQTGLAVPALEWVMTLQVMIAEADDMGPCEGGQRSNFRILGGRFDGLDIQGEVLASGADFYLQRGDGVGQLDARYSLLTDRGELINIRNTGLLVLDDEGRRLEAQGIWPVPQQAYRCTCSPRFQVPRGRLEWLTRSAFIGQATYPRANQVLIHCYRLA</sequence>